<dbReference type="EMBL" id="JAERWK010000008">
    <property type="protein sequence ID" value="MBM9467080.1"/>
    <property type="molecule type" value="Genomic_DNA"/>
</dbReference>
<dbReference type="AlphaFoldDB" id="A0A939BYH1"/>
<name>A0A939BYH1_9ACTN</name>
<evidence type="ECO:0000313" key="2">
    <source>
        <dbReference type="Proteomes" id="UP000663792"/>
    </source>
</evidence>
<protein>
    <submittedName>
        <fullName evidence="1">SDR family oxidoreductase</fullName>
    </submittedName>
</protein>
<dbReference type="Proteomes" id="UP000663792">
    <property type="component" value="Unassembled WGS sequence"/>
</dbReference>
<dbReference type="InterPro" id="IPR036291">
    <property type="entry name" value="NAD(P)-bd_dom_sf"/>
</dbReference>
<dbReference type="Gene3D" id="3.40.50.720">
    <property type="entry name" value="NAD(P)-binding Rossmann-like Domain"/>
    <property type="match status" value="1"/>
</dbReference>
<dbReference type="RefSeq" id="WP_205259998.1">
    <property type="nucleotide sequence ID" value="NZ_JAERWK010000008.1"/>
</dbReference>
<gene>
    <name evidence="1" type="ORF">JL106_07265</name>
</gene>
<proteinExistence type="predicted"/>
<sequence>MDAAAGTRIAVAGGTGLIGAMVVDAVRAAGAQPVVLARSRGVDLSTGSGLSGALDGVDAVIDVTNITTMNRDKAVAFFEGVTRRLQQEGHRVGVRHHVLLSIVGVDRVGHGYYQGKEHQEQVALAGPVPTSVLRATQFHEFPVQMLERVSGPVAIAPRMRSQPIAAREVAVALVHLALGAPVGRAPDLAGPEVLEMPDLMRRVVAAQGEEESRERGTGERGLRPIRRRRLVLAVRLPGAVGRAMAGDGQLPTGPGPRGTQTFDEWLVSADGRAVLRPGR</sequence>
<evidence type="ECO:0000313" key="1">
    <source>
        <dbReference type="EMBL" id="MBM9467080.1"/>
    </source>
</evidence>
<comment type="caution">
    <text evidence="1">The sequence shown here is derived from an EMBL/GenBank/DDBJ whole genome shotgun (WGS) entry which is preliminary data.</text>
</comment>
<organism evidence="1 2">
    <name type="scientific">Nakamurella leprariae</name>
    <dbReference type="NCBI Taxonomy" id="2803911"/>
    <lineage>
        <taxon>Bacteria</taxon>
        <taxon>Bacillati</taxon>
        <taxon>Actinomycetota</taxon>
        <taxon>Actinomycetes</taxon>
        <taxon>Nakamurellales</taxon>
        <taxon>Nakamurellaceae</taxon>
        <taxon>Nakamurella</taxon>
    </lineage>
</organism>
<dbReference type="SUPFAM" id="SSF51735">
    <property type="entry name" value="NAD(P)-binding Rossmann-fold domains"/>
    <property type="match status" value="1"/>
</dbReference>
<accession>A0A939BYH1</accession>
<reference evidence="1" key="1">
    <citation type="submission" date="2021-01" db="EMBL/GenBank/DDBJ databases">
        <title>YIM 132084 draft genome.</title>
        <authorList>
            <person name="An D."/>
        </authorList>
    </citation>
    <scope>NUCLEOTIDE SEQUENCE</scope>
    <source>
        <strain evidence="1">YIM 132084</strain>
    </source>
</reference>
<keyword evidence="2" id="KW-1185">Reference proteome</keyword>